<evidence type="ECO:0000256" key="1">
    <source>
        <dbReference type="SAM" id="MobiDB-lite"/>
    </source>
</evidence>
<evidence type="ECO:0000313" key="2">
    <source>
        <dbReference type="EMBL" id="KAH3843655.1"/>
    </source>
</evidence>
<dbReference type="AlphaFoldDB" id="A0A9D4KQ10"/>
<feature type="region of interest" description="Disordered" evidence="1">
    <location>
        <begin position="1"/>
        <end position="56"/>
    </location>
</feature>
<organism evidence="2 3">
    <name type="scientific">Dreissena polymorpha</name>
    <name type="common">Zebra mussel</name>
    <name type="synonym">Mytilus polymorpha</name>
    <dbReference type="NCBI Taxonomy" id="45954"/>
    <lineage>
        <taxon>Eukaryota</taxon>
        <taxon>Metazoa</taxon>
        <taxon>Spiralia</taxon>
        <taxon>Lophotrochozoa</taxon>
        <taxon>Mollusca</taxon>
        <taxon>Bivalvia</taxon>
        <taxon>Autobranchia</taxon>
        <taxon>Heteroconchia</taxon>
        <taxon>Euheterodonta</taxon>
        <taxon>Imparidentia</taxon>
        <taxon>Neoheterodontei</taxon>
        <taxon>Myida</taxon>
        <taxon>Dreissenoidea</taxon>
        <taxon>Dreissenidae</taxon>
        <taxon>Dreissena</taxon>
    </lineage>
</organism>
<comment type="caution">
    <text evidence="2">The sequence shown here is derived from an EMBL/GenBank/DDBJ whole genome shotgun (WGS) entry which is preliminary data.</text>
</comment>
<keyword evidence="3" id="KW-1185">Reference proteome</keyword>
<proteinExistence type="predicted"/>
<evidence type="ECO:0000313" key="3">
    <source>
        <dbReference type="Proteomes" id="UP000828390"/>
    </source>
</evidence>
<name>A0A9D4KQ10_DREPO</name>
<accession>A0A9D4KQ10</accession>
<protein>
    <submittedName>
        <fullName evidence="2">Uncharacterized protein</fullName>
    </submittedName>
</protein>
<dbReference type="Proteomes" id="UP000828390">
    <property type="component" value="Unassembled WGS sequence"/>
</dbReference>
<sequence>MSDEEADTEHLESAVGQRASTDDVIDDVTQGGDEEHPQERETNQEVKLSIKSISWG</sequence>
<feature type="compositionally biased region" description="Basic and acidic residues" evidence="1">
    <location>
        <begin position="33"/>
        <end position="44"/>
    </location>
</feature>
<dbReference type="EMBL" id="JAIWYP010000004">
    <property type="protein sequence ID" value="KAH3843655.1"/>
    <property type="molecule type" value="Genomic_DNA"/>
</dbReference>
<reference evidence="2" key="1">
    <citation type="journal article" date="2019" name="bioRxiv">
        <title>The Genome of the Zebra Mussel, Dreissena polymorpha: A Resource for Invasive Species Research.</title>
        <authorList>
            <person name="McCartney M.A."/>
            <person name="Auch B."/>
            <person name="Kono T."/>
            <person name="Mallez S."/>
            <person name="Zhang Y."/>
            <person name="Obille A."/>
            <person name="Becker A."/>
            <person name="Abrahante J.E."/>
            <person name="Garbe J."/>
            <person name="Badalamenti J.P."/>
            <person name="Herman A."/>
            <person name="Mangelson H."/>
            <person name="Liachko I."/>
            <person name="Sullivan S."/>
            <person name="Sone E.D."/>
            <person name="Koren S."/>
            <person name="Silverstein K.A.T."/>
            <person name="Beckman K.B."/>
            <person name="Gohl D.M."/>
        </authorList>
    </citation>
    <scope>NUCLEOTIDE SEQUENCE</scope>
    <source>
        <strain evidence="2">Duluth1</strain>
        <tissue evidence="2">Whole animal</tissue>
    </source>
</reference>
<reference evidence="2" key="2">
    <citation type="submission" date="2020-11" db="EMBL/GenBank/DDBJ databases">
        <authorList>
            <person name="McCartney M.A."/>
            <person name="Auch B."/>
            <person name="Kono T."/>
            <person name="Mallez S."/>
            <person name="Becker A."/>
            <person name="Gohl D.M."/>
            <person name="Silverstein K.A.T."/>
            <person name="Koren S."/>
            <person name="Bechman K.B."/>
            <person name="Herman A."/>
            <person name="Abrahante J.E."/>
            <person name="Garbe J."/>
        </authorList>
    </citation>
    <scope>NUCLEOTIDE SEQUENCE</scope>
    <source>
        <strain evidence="2">Duluth1</strain>
        <tissue evidence="2">Whole animal</tissue>
    </source>
</reference>
<gene>
    <name evidence="2" type="ORF">DPMN_117181</name>
</gene>